<organism evidence="17 18">
    <name type="scientific">Strongyloides venezuelensis</name>
    <name type="common">Threadworm</name>
    <dbReference type="NCBI Taxonomy" id="75913"/>
    <lineage>
        <taxon>Eukaryota</taxon>
        <taxon>Metazoa</taxon>
        <taxon>Ecdysozoa</taxon>
        <taxon>Nematoda</taxon>
        <taxon>Chromadorea</taxon>
        <taxon>Rhabditida</taxon>
        <taxon>Tylenchina</taxon>
        <taxon>Panagrolaimomorpha</taxon>
        <taxon>Strongyloidoidea</taxon>
        <taxon>Strongyloididae</taxon>
        <taxon>Strongyloides</taxon>
    </lineage>
</organism>
<feature type="transmembrane region" description="Helical" evidence="14">
    <location>
        <begin position="583"/>
        <end position="600"/>
    </location>
</feature>
<dbReference type="InterPro" id="IPR007070">
    <property type="entry name" value="GPI_EtnP_transferase_1"/>
</dbReference>
<feature type="transmembrane region" description="Helical" evidence="14">
    <location>
        <begin position="777"/>
        <end position="800"/>
    </location>
</feature>
<feature type="transmembrane region" description="Helical" evidence="14">
    <location>
        <begin position="445"/>
        <end position="462"/>
    </location>
</feature>
<dbReference type="Proteomes" id="UP000035680">
    <property type="component" value="Unassembled WGS sequence"/>
</dbReference>
<sequence length="894" mass="103196">MKLLLAIIGIVIAHQILLFAPFTIFFTTPILNIKRSHEVSTHGLAKRLVIFSAGGVKESVFFKNLPNIKFLNKLINEGRALFGVGETFLPTHDTRANYIASTAGVYEDVLGMILKTNPVKIDTIFDRARKSFLFGSQNVIKLFDKNTDNIKTFPYIQKSKKYSNYELSSNWIFDRVKQFYTNYSFTQEESKIITFIHLESTDIVGHIFKPTSKEYLDMLIEIDKNISEVYKMIETIYPDHSTAYIFTSDHGISDFGKHDDNSIYERQVPFIAWGPGVQVYRRKQHIKQVDIAAYMSSLIGIGIPKNNLGIVPQNFLKSSPTYKYQASCGNLKQMVEQYLIKREEVFNHTFFFKEDTQFTQETLATLTKEVTRLAENRRYDTAASMCLGMIPRVKKALYYFHNYDRSFLTYCLSATFIIWVVMVHEFIGRYHCFNAIERRDFIPKPAFLICLAIALISDIYLGKSFTYSLYHLTPVYLLSLFNNIFSIPSYIKFFFKIPLTTAKTYLIEIFTSFISKIIPLTLFLCSFYDRRCLTLTLLALSLLPHLHHNKTYPYNIIWSVGCLILSIFPFFPLPSPQHYSKTILFITFVLGTLLFIYHSYNLSSSQKELKKCISYVLLCFPFILFLAYGIESTIFNSIILLTLPFFIVIFPFLSVLNLSDKLIISYTGLFLAYSILTISYELLFILVFIVILYCYVRLEHCIYLENEFLNLKLVSIPSSTDDAIFGRFSNQEYQRAYTAMSLLLVAFFSTDNITSFTICNVNITIPSFFKIFSSTTIYYLLLLKKIIPLFVVTLAICNTLARKAGALYRFSILIMLLSNLMAFFMFLQLKDEGTLVEIGVALSNYIISITLSLLVFVLLNIGNLLMLWDCPNIRIFFQLQDPSIENEKKNKESV</sequence>
<keyword evidence="10 14" id="KW-0256">Endoplasmic reticulum</keyword>
<evidence type="ECO:0000256" key="11">
    <source>
        <dbReference type="ARBA" id="ARBA00022989"/>
    </source>
</evidence>
<comment type="cofactor">
    <cofactor evidence="1">
        <name>Ca(2+)</name>
        <dbReference type="ChEBI" id="CHEBI:29108"/>
    </cofactor>
</comment>
<feature type="transmembrane region" description="Helical" evidence="14">
    <location>
        <begin position="637"/>
        <end position="658"/>
    </location>
</feature>
<comment type="pathway">
    <text evidence="3 14">Glycolipid biosynthesis; glycosylphosphatidylinositol-anchor biosynthesis.</text>
</comment>
<evidence type="ECO:0000256" key="1">
    <source>
        <dbReference type="ARBA" id="ARBA00001913"/>
    </source>
</evidence>
<dbReference type="InterPro" id="IPR000917">
    <property type="entry name" value="Sulfatase_N"/>
</dbReference>
<dbReference type="CDD" id="cd16020">
    <property type="entry name" value="GPI_EPT_1"/>
    <property type="match status" value="1"/>
</dbReference>
<feature type="domain" description="Sulfatase N-terminal" evidence="15">
    <location>
        <begin position="191"/>
        <end position="301"/>
    </location>
</feature>
<dbReference type="GO" id="GO:0005789">
    <property type="term" value="C:endoplasmic reticulum membrane"/>
    <property type="evidence" value="ECO:0007669"/>
    <property type="project" value="UniProtKB-SubCell"/>
</dbReference>
<keyword evidence="17" id="KW-1185">Reference proteome</keyword>
<dbReference type="UniPathway" id="UPA00196"/>
<dbReference type="PANTHER" id="PTHR12250:SF0">
    <property type="entry name" value="GPI ETHANOLAMINE PHOSPHATE TRANSFERASE 1"/>
    <property type="match status" value="1"/>
</dbReference>
<dbReference type="STRING" id="75913.A0A0K0FR35"/>
<evidence type="ECO:0000256" key="5">
    <source>
        <dbReference type="ARBA" id="ARBA00008779"/>
    </source>
</evidence>
<evidence type="ECO:0000256" key="2">
    <source>
        <dbReference type="ARBA" id="ARBA00004477"/>
    </source>
</evidence>
<feature type="transmembrane region" description="Helical" evidence="14">
    <location>
        <begin position="846"/>
        <end position="868"/>
    </location>
</feature>
<dbReference type="InterPro" id="IPR017852">
    <property type="entry name" value="GPI_EtnP_transferase_1_C"/>
</dbReference>
<evidence type="ECO:0000256" key="6">
    <source>
        <dbReference type="ARBA" id="ARBA00020831"/>
    </source>
</evidence>
<keyword evidence="12 14" id="KW-0472">Membrane</keyword>
<comment type="subcellular location">
    <subcellularLocation>
        <location evidence="2 14">Endoplasmic reticulum membrane</location>
        <topology evidence="2 14">Multi-pass membrane protein</topology>
    </subcellularLocation>
</comment>
<comment type="similarity">
    <text evidence="5">Belongs to the sulfatase family.</text>
</comment>
<feature type="transmembrane region" description="Helical" evidence="14">
    <location>
        <begin position="612"/>
        <end position="630"/>
    </location>
</feature>
<dbReference type="EC" id="2.-.-.-" evidence="14"/>
<proteinExistence type="inferred from homology"/>
<dbReference type="WBParaSite" id="SVE_1225100.1">
    <property type="protein sequence ID" value="SVE_1225100.1"/>
    <property type="gene ID" value="SVE_1225100"/>
</dbReference>
<evidence type="ECO:0000313" key="18">
    <source>
        <dbReference type="WBParaSite" id="SVE_1225100.1"/>
    </source>
</evidence>
<dbReference type="InterPro" id="IPR017850">
    <property type="entry name" value="Alkaline_phosphatase_core_sf"/>
</dbReference>
<evidence type="ECO:0000256" key="12">
    <source>
        <dbReference type="ARBA" id="ARBA00023136"/>
    </source>
</evidence>
<evidence type="ECO:0000256" key="9">
    <source>
        <dbReference type="ARBA" id="ARBA00022692"/>
    </source>
</evidence>
<dbReference type="Gene3D" id="3.40.720.10">
    <property type="entry name" value="Alkaline Phosphatase, subunit A"/>
    <property type="match status" value="1"/>
</dbReference>
<dbReference type="AlphaFoldDB" id="A0A0K0FR35"/>
<dbReference type="InterPro" id="IPR037671">
    <property type="entry name" value="PIGN_N"/>
</dbReference>
<reference evidence="17" key="1">
    <citation type="submission" date="2014-07" db="EMBL/GenBank/DDBJ databases">
        <authorList>
            <person name="Martin A.A"/>
            <person name="De Silva N."/>
        </authorList>
    </citation>
    <scope>NUCLEOTIDE SEQUENCE</scope>
</reference>
<dbReference type="SUPFAM" id="SSF53649">
    <property type="entry name" value="Alkaline phosphatase-like"/>
    <property type="match status" value="1"/>
</dbReference>
<keyword evidence="13" id="KW-0325">Glycoprotein</keyword>
<dbReference type="Pfam" id="PF00884">
    <property type="entry name" value="Sulfatase"/>
    <property type="match status" value="1"/>
</dbReference>
<evidence type="ECO:0000256" key="4">
    <source>
        <dbReference type="ARBA" id="ARBA00008400"/>
    </source>
</evidence>
<dbReference type="GO" id="GO:0051377">
    <property type="term" value="F:mannose-ethanolamine phosphotransferase activity"/>
    <property type="evidence" value="ECO:0007669"/>
    <property type="project" value="UniProtKB-UniRule"/>
</dbReference>
<evidence type="ECO:0000256" key="13">
    <source>
        <dbReference type="ARBA" id="ARBA00023180"/>
    </source>
</evidence>
<comment type="function">
    <text evidence="14">Ethanolamine phosphate transferase involved in glycosylphosphatidylinositol-anchor biosynthesis. Transfers ethanolamine phosphate to the first alpha-1,4-linked mannose of the glycosylphosphatidylinositol precursor of GPI-anchor.</text>
</comment>
<evidence type="ECO:0000259" key="15">
    <source>
        <dbReference type="Pfam" id="PF00884"/>
    </source>
</evidence>
<evidence type="ECO:0000256" key="7">
    <source>
        <dbReference type="ARBA" id="ARBA00022502"/>
    </source>
</evidence>
<keyword evidence="9 14" id="KW-0812">Transmembrane</keyword>
<keyword evidence="11 14" id="KW-1133">Transmembrane helix</keyword>
<feature type="transmembrane region" description="Helical" evidence="14">
    <location>
        <begin position="807"/>
        <end position="826"/>
    </location>
</feature>
<dbReference type="GO" id="GO:0006506">
    <property type="term" value="P:GPI anchor biosynthetic process"/>
    <property type="evidence" value="ECO:0007669"/>
    <property type="project" value="UniProtKB-UniPathway"/>
</dbReference>
<comment type="similarity">
    <text evidence="4 14">Belongs to the PIGG/PIGN/PIGO family. PIGN subfamily.</text>
</comment>
<evidence type="ECO:0000259" key="16">
    <source>
        <dbReference type="Pfam" id="PF04987"/>
    </source>
</evidence>
<protein>
    <recommendedName>
        <fullName evidence="6 14">GPI ethanolamine phosphate transferase 1</fullName>
        <ecNumber evidence="14">2.-.-.-</ecNumber>
    </recommendedName>
</protein>
<keyword evidence="8 14" id="KW-0808">Transferase</keyword>
<reference evidence="18" key="2">
    <citation type="submission" date="2015-08" db="UniProtKB">
        <authorList>
            <consortium name="WormBaseParasite"/>
        </authorList>
    </citation>
    <scope>IDENTIFICATION</scope>
</reference>
<evidence type="ECO:0000256" key="3">
    <source>
        <dbReference type="ARBA" id="ARBA00004687"/>
    </source>
</evidence>
<feature type="transmembrane region" description="Helical" evidence="14">
    <location>
        <begin position="552"/>
        <end position="571"/>
    </location>
</feature>
<feature type="transmembrane region" description="Helical" evidence="14">
    <location>
        <begin position="474"/>
        <end position="493"/>
    </location>
</feature>
<keyword evidence="7 14" id="KW-0337">GPI-anchor biosynthesis</keyword>
<dbReference type="Pfam" id="PF04987">
    <property type="entry name" value="PigN"/>
    <property type="match status" value="1"/>
</dbReference>
<name>A0A0K0FR35_STRVS</name>
<accession>A0A0K0FR35</accession>
<feature type="domain" description="GPI ethanolamine phosphate transferase 1 C-terminal" evidence="16">
    <location>
        <begin position="396"/>
        <end position="833"/>
    </location>
</feature>
<feature type="transmembrane region" description="Helical" evidence="14">
    <location>
        <begin position="407"/>
        <end position="424"/>
    </location>
</feature>
<feature type="transmembrane region" description="Helical" evidence="14">
    <location>
        <begin position="670"/>
        <end position="696"/>
    </location>
</feature>
<evidence type="ECO:0000256" key="8">
    <source>
        <dbReference type="ARBA" id="ARBA00022679"/>
    </source>
</evidence>
<evidence type="ECO:0000313" key="17">
    <source>
        <dbReference type="Proteomes" id="UP000035680"/>
    </source>
</evidence>
<dbReference type="PANTHER" id="PTHR12250">
    <property type="entry name" value="PHOSPHATIDYLINOSITOL GLYCAN, CLASS N"/>
    <property type="match status" value="1"/>
</dbReference>
<feature type="transmembrane region" description="Helical" evidence="14">
    <location>
        <begin position="505"/>
        <end position="528"/>
    </location>
</feature>
<evidence type="ECO:0000256" key="14">
    <source>
        <dbReference type="RuleBase" id="RU367138"/>
    </source>
</evidence>
<evidence type="ECO:0000256" key="10">
    <source>
        <dbReference type="ARBA" id="ARBA00022824"/>
    </source>
</evidence>